<dbReference type="Proteomes" id="UP000438699">
    <property type="component" value="Unassembled WGS sequence"/>
</dbReference>
<accession>A0A6N6N1H6</accession>
<dbReference type="OrthoDB" id="5518171at2"/>
<dbReference type="EMBL" id="WAIE01000007">
    <property type="protein sequence ID" value="KAB1440393.1"/>
    <property type="molecule type" value="Genomic_DNA"/>
</dbReference>
<dbReference type="InterPro" id="IPR007393">
    <property type="entry name" value="YlxR_dom"/>
</dbReference>
<sequence length="78" mass="8758">MCVICRQRFLKSELKRYVCPKSGRGGASERDTATIGLIPDPDQVLPGRGFYICGKADCRQRFQKAQFGLMKKCKGENT</sequence>
<gene>
    <name evidence="2" type="ORF">F8A88_13380</name>
</gene>
<dbReference type="AlphaFoldDB" id="A0A6N6N1H6"/>
<dbReference type="SUPFAM" id="SSF64376">
    <property type="entry name" value="YlxR-like"/>
    <property type="match status" value="1"/>
</dbReference>
<organism evidence="2 3">
    <name type="scientific">Pseudodesulfovibrio senegalensis</name>
    <dbReference type="NCBI Taxonomy" id="1721087"/>
    <lineage>
        <taxon>Bacteria</taxon>
        <taxon>Pseudomonadati</taxon>
        <taxon>Thermodesulfobacteriota</taxon>
        <taxon>Desulfovibrionia</taxon>
        <taxon>Desulfovibrionales</taxon>
        <taxon>Desulfovibrionaceae</taxon>
    </lineage>
</organism>
<comment type="caution">
    <text evidence="2">The sequence shown here is derived from an EMBL/GenBank/DDBJ whole genome shotgun (WGS) entry which is preliminary data.</text>
</comment>
<proteinExistence type="predicted"/>
<evidence type="ECO:0000313" key="3">
    <source>
        <dbReference type="Proteomes" id="UP000438699"/>
    </source>
</evidence>
<name>A0A6N6N1H6_9BACT</name>
<dbReference type="Gene3D" id="3.30.1230.10">
    <property type="entry name" value="YlxR-like"/>
    <property type="match status" value="1"/>
</dbReference>
<evidence type="ECO:0000313" key="2">
    <source>
        <dbReference type="EMBL" id="KAB1440393.1"/>
    </source>
</evidence>
<keyword evidence="3" id="KW-1185">Reference proteome</keyword>
<protein>
    <submittedName>
        <fullName evidence="2">YlxR family protein</fullName>
    </submittedName>
</protein>
<reference evidence="2 3" key="1">
    <citation type="journal article" date="2017" name="Int. J. Syst. Evol. Microbiol.">
        <title>Desulfovibrio senegalensis sp. nov., a mesophilic sulfate reducer isolated from marine sediment.</title>
        <authorList>
            <person name="Thioye A."/>
            <person name="Gam Z.B.A."/>
            <person name="Mbengue M."/>
            <person name="Cayol J.L."/>
            <person name="Joseph-Bartoli M."/>
            <person name="Toure-Kane C."/>
            <person name="Labat M."/>
        </authorList>
    </citation>
    <scope>NUCLEOTIDE SEQUENCE [LARGE SCALE GENOMIC DNA]</scope>
    <source>
        <strain evidence="2 3">DSM 101509</strain>
    </source>
</reference>
<dbReference type="Pfam" id="PF04296">
    <property type="entry name" value="YlxR"/>
    <property type="match status" value="1"/>
</dbReference>
<dbReference type="InterPro" id="IPR035931">
    <property type="entry name" value="YlxR-like_sf"/>
</dbReference>
<evidence type="ECO:0000259" key="1">
    <source>
        <dbReference type="Pfam" id="PF04296"/>
    </source>
</evidence>
<feature type="domain" description="YlxR" evidence="1">
    <location>
        <begin position="1"/>
        <end position="65"/>
    </location>
</feature>